<evidence type="ECO:0000313" key="4">
    <source>
        <dbReference type="Proteomes" id="UP001431010"/>
    </source>
</evidence>
<dbReference type="PANTHER" id="PTHR43084">
    <property type="entry name" value="PERSULFIDE DIOXYGENASE ETHE1"/>
    <property type="match status" value="1"/>
</dbReference>
<dbReference type="InterPro" id="IPR001279">
    <property type="entry name" value="Metallo-B-lactamas"/>
</dbReference>
<dbReference type="SMART" id="SM00849">
    <property type="entry name" value="Lactamase_B"/>
    <property type="match status" value="1"/>
</dbReference>
<accession>A0ABY3R6R6</accession>
<organism evidence="3 4">
    <name type="scientific">Bradyrhizobium ontarionense</name>
    <dbReference type="NCBI Taxonomy" id="2898149"/>
    <lineage>
        <taxon>Bacteria</taxon>
        <taxon>Pseudomonadati</taxon>
        <taxon>Pseudomonadota</taxon>
        <taxon>Alphaproteobacteria</taxon>
        <taxon>Hyphomicrobiales</taxon>
        <taxon>Nitrobacteraceae</taxon>
        <taxon>Bradyrhizobium</taxon>
    </lineage>
</organism>
<dbReference type="Gene3D" id="3.40.250.10">
    <property type="entry name" value="Rhodanese-like domain"/>
    <property type="match status" value="1"/>
</dbReference>
<feature type="domain" description="Rhodanese" evidence="2">
    <location>
        <begin position="248"/>
        <end position="345"/>
    </location>
</feature>
<dbReference type="SUPFAM" id="SSF56281">
    <property type="entry name" value="Metallo-hydrolase/oxidoreductase"/>
    <property type="match status" value="1"/>
</dbReference>
<dbReference type="PANTHER" id="PTHR43084:SF1">
    <property type="entry name" value="PERSULFIDE DIOXYGENASE ETHE1, MITOCHONDRIAL"/>
    <property type="match status" value="1"/>
</dbReference>
<dbReference type="Proteomes" id="UP001431010">
    <property type="component" value="Chromosome"/>
</dbReference>
<dbReference type="Gene3D" id="3.60.15.10">
    <property type="entry name" value="Ribonuclease Z/Hydroxyacylglutathione hydrolase-like"/>
    <property type="match status" value="1"/>
</dbReference>
<keyword evidence="1" id="KW-0479">Metal-binding</keyword>
<name>A0ABY3R6R6_9BRAD</name>
<dbReference type="InterPro" id="IPR044528">
    <property type="entry name" value="POD-like_MBL-fold"/>
</dbReference>
<dbReference type="EMBL" id="CP088156">
    <property type="protein sequence ID" value="UFZ02848.1"/>
    <property type="molecule type" value="Genomic_DNA"/>
</dbReference>
<dbReference type="PROSITE" id="PS50206">
    <property type="entry name" value="RHODANESE_3"/>
    <property type="match status" value="1"/>
</dbReference>
<dbReference type="SUPFAM" id="SSF52821">
    <property type="entry name" value="Rhodanese/Cell cycle control phosphatase"/>
    <property type="match status" value="1"/>
</dbReference>
<evidence type="ECO:0000313" key="3">
    <source>
        <dbReference type="EMBL" id="UFZ02848.1"/>
    </source>
</evidence>
<dbReference type="InterPro" id="IPR051682">
    <property type="entry name" value="Mito_Persulfide_Diox"/>
</dbReference>
<proteinExistence type="predicted"/>
<dbReference type="InterPro" id="IPR001763">
    <property type="entry name" value="Rhodanese-like_dom"/>
</dbReference>
<reference evidence="3" key="1">
    <citation type="journal article" date="2024" name="Antonie Van Leeuwenhoek">
        <title>Bradyrhizobium ontarionense sp. nov., a novel bacterial symbiont isolated from Aeschynomene indica (Indian jointvetch), harbours photosynthesis, nitrogen fixation and nitrous oxide (N2O) reductase genes.</title>
        <authorList>
            <person name="Bromfield E.S.P."/>
            <person name="Cloutier S."/>
        </authorList>
    </citation>
    <scope>NUCLEOTIDE SEQUENCE</scope>
    <source>
        <strain evidence="3">A19</strain>
    </source>
</reference>
<evidence type="ECO:0000256" key="1">
    <source>
        <dbReference type="ARBA" id="ARBA00022723"/>
    </source>
</evidence>
<dbReference type="RefSeq" id="WP_231318634.1">
    <property type="nucleotide sequence ID" value="NZ_CP088156.1"/>
</dbReference>
<dbReference type="InterPro" id="IPR036866">
    <property type="entry name" value="RibonucZ/Hydroxyglut_hydro"/>
</dbReference>
<evidence type="ECO:0000259" key="2">
    <source>
        <dbReference type="PROSITE" id="PS50206"/>
    </source>
</evidence>
<dbReference type="Pfam" id="PF00753">
    <property type="entry name" value="Lactamase_B"/>
    <property type="match status" value="2"/>
</dbReference>
<dbReference type="SMART" id="SM00450">
    <property type="entry name" value="RHOD"/>
    <property type="match status" value="1"/>
</dbReference>
<dbReference type="Pfam" id="PF00581">
    <property type="entry name" value="Rhodanese"/>
    <property type="match status" value="1"/>
</dbReference>
<protein>
    <submittedName>
        <fullName evidence="3">MBL fold metallo-hydrolase</fullName>
    </submittedName>
</protein>
<dbReference type="InterPro" id="IPR036873">
    <property type="entry name" value="Rhodanese-like_dom_sf"/>
</dbReference>
<keyword evidence="4" id="KW-1185">Reference proteome</keyword>
<dbReference type="CDD" id="cd07724">
    <property type="entry name" value="POD-like_MBL-fold"/>
    <property type="match status" value="1"/>
</dbReference>
<sequence length="346" mass="37977">MIFRQLFDSVSGTYSYILASRAGGEALIIDPVLEKVDRYCQLLRELDLRLVKAVDTHLHADHVTGLGALRDRTHCVTIMGEQTKADVVAMRVAEGDRIAIEGISLNVMYTPGHTDDSYSFLMGDRVFTGDTLLIRGTGRTDFQNGDARQQYESIFDRLLRLPDDTLVYPAHDYKGDTVSTIGEERRYNPRLQVGSIDEYVTLMANLKLPNPKMMDVAVPANMRVGLHQDELAKQGLSLSAREAIECLGRPDVLLVDLRETSERAKHGTLSGALHAPYPAIADNLKPGGMLREVAAATGRRIVFFCAYGERSAMAVQTAQQAGLANTAHIEGGLDAWKKAGGPVVHQ</sequence>
<gene>
    <name evidence="3" type="ORF">LQG66_26795</name>
</gene>